<protein>
    <submittedName>
        <fullName evidence="2">Esterase</fullName>
    </submittedName>
</protein>
<evidence type="ECO:0000256" key="1">
    <source>
        <dbReference type="SAM" id="SignalP"/>
    </source>
</evidence>
<feature type="chain" id="PRO_5017291452" evidence="1">
    <location>
        <begin position="39"/>
        <end position="460"/>
    </location>
</feature>
<organism evidence="2 3">
    <name type="scientific">Nocardia yunnanensis</name>
    <dbReference type="NCBI Taxonomy" id="2382165"/>
    <lineage>
        <taxon>Bacteria</taxon>
        <taxon>Bacillati</taxon>
        <taxon>Actinomycetota</taxon>
        <taxon>Actinomycetes</taxon>
        <taxon>Mycobacteriales</taxon>
        <taxon>Nocardiaceae</taxon>
        <taxon>Nocardia</taxon>
    </lineage>
</organism>
<feature type="signal peptide" evidence="1">
    <location>
        <begin position="1"/>
        <end position="38"/>
    </location>
</feature>
<name>A0A386ZGF5_9NOCA</name>
<accession>A0A386ZGF5</accession>
<sequence length="460" mass="48465">MTAVAVGRWGRRGRQGLVALAVATTAVLTAGATGTAYAEPGAAPPTGEPAKPTKPEIRNVVWLTDRRVALWVDSPAMGTRVQVQLLLARDWNIKPDAKFPVLYLLDGLRAGDDQSGWTKDAGAEAFYADKNVTVVLPVGGAASFYSDWKRPDNGKTYKWETFLTRELPPLLDKDWRTTNVRGLAGLSMGGTAAMALAARNPGFARYAASFSGMLTLTTLGMPQAVAYAMRDAGGYHADAMYGAPTDAEWETHDPYALAEKLKGLSLYVSSGSGLAGVYDLPSGIPGVSTNWMGTALEVLSRFSSQQFVAKLNKLSIPVQVNYRPSGTHSWPYWDFEMRQSWPQAASALGVEAAKPDCSAAGAIVPVALGKSFLSDCLTAEYPLAGGAAQDFRGGRVLWSAATGAHAVAGMIGGAYEGASGPAGALGFPTSDETPIQGGAQQSFQHGAIVFRDGKAEIHAT</sequence>
<keyword evidence="3" id="KW-1185">Reference proteome</keyword>
<evidence type="ECO:0000313" key="2">
    <source>
        <dbReference type="EMBL" id="AYF76557.1"/>
    </source>
</evidence>
<dbReference type="Pfam" id="PF08310">
    <property type="entry name" value="LGFP"/>
    <property type="match status" value="2"/>
</dbReference>
<dbReference type="Gene3D" id="3.40.50.1820">
    <property type="entry name" value="alpha/beta hydrolase"/>
    <property type="match status" value="1"/>
</dbReference>
<dbReference type="OrthoDB" id="4527292at2"/>
<dbReference type="SUPFAM" id="SSF53474">
    <property type="entry name" value="alpha/beta-Hydrolases"/>
    <property type="match status" value="1"/>
</dbReference>
<gene>
    <name evidence="2" type="ORF">D7D52_25145</name>
</gene>
<dbReference type="EMBL" id="CP032568">
    <property type="protein sequence ID" value="AYF76557.1"/>
    <property type="molecule type" value="Genomic_DNA"/>
</dbReference>
<dbReference type="GO" id="GO:0016747">
    <property type="term" value="F:acyltransferase activity, transferring groups other than amino-acyl groups"/>
    <property type="evidence" value="ECO:0007669"/>
    <property type="project" value="TreeGrafter"/>
</dbReference>
<dbReference type="KEGG" id="nyu:D7D52_25145"/>
<proteinExistence type="predicted"/>
<reference evidence="2 3" key="1">
    <citation type="submission" date="2018-09" db="EMBL/GenBank/DDBJ databases">
        <title>Nocardia yunnanensis sp. nov., an actinomycete isolated from a soil sample.</title>
        <authorList>
            <person name="Zhang J."/>
        </authorList>
    </citation>
    <scope>NUCLEOTIDE SEQUENCE [LARGE SCALE GENOMIC DNA]</scope>
    <source>
        <strain evidence="2 3">CFHS0054</strain>
    </source>
</reference>
<dbReference type="Proteomes" id="UP000267164">
    <property type="component" value="Chromosome"/>
</dbReference>
<dbReference type="PANTHER" id="PTHR48098:SF1">
    <property type="entry name" value="DIACYLGLYCEROL ACYLTRANSFERASE_MYCOLYLTRANSFERASE AG85A"/>
    <property type="match status" value="1"/>
</dbReference>
<evidence type="ECO:0000313" key="3">
    <source>
        <dbReference type="Proteomes" id="UP000267164"/>
    </source>
</evidence>
<dbReference type="InterPro" id="IPR000801">
    <property type="entry name" value="Esterase-like"/>
</dbReference>
<dbReference type="InterPro" id="IPR050583">
    <property type="entry name" value="Mycobacterial_A85_antigen"/>
</dbReference>
<dbReference type="InterPro" id="IPR029058">
    <property type="entry name" value="AB_hydrolase_fold"/>
</dbReference>
<dbReference type="Pfam" id="PF00756">
    <property type="entry name" value="Esterase"/>
    <property type="match status" value="1"/>
</dbReference>
<dbReference type="PANTHER" id="PTHR48098">
    <property type="entry name" value="ENTEROCHELIN ESTERASE-RELATED"/>
    <property type="match status" value="1"/>
</dbReference>
<dbReference type="InterPro" id="IPR013207">
    <property type="entry name" value="LGFP"/>
</dbReference>
<keyword evidence="1" id="KW-0732">Signal</keyword>
<dbReference type="AlphaFoldDB" id="A0A386ZGF5"/>